<keyword evidence="2" id="KW-1185">Reference proteome</keyword>
<protein>
    <submittedName>
        <fullName evidence="1">Uncharacterized protein</fullName>
    </submittedName>
</protein>
<name>A0A5C3MR41_9AGAM</name>
<organism evidence="1 2">
    <name type="scientific">Heliocybe sulcata</name>
    <dbReference type="NCBI Taxonomy" id="5364"/>
    <lineage>
        <taxon>Eukaryota</taxon>
        <taxon>Fungi</taxon>
        <taxon>Dikarya</taxon>
        <taxon>Basidiomycota</taxon>
        <taxon>Agaricomycotina</taxon>
        <taxon>Agaricomycetes</taxon>
        <taxon>Gloeophyllales</taxon>
        <taxon>Gloeophyllaceae</taxon>
        <taxon>Heliocybe</taxon>
    </lineage>
</organism>
<sequence>MYFVLIYDTLPILTSSPHLPTFVTAPRHKQGSCYPVEPGSPTDRLPFSLRKKSCTLDLIQSTDSRGPSSAIARPTSCPLPVSNVARLSVPTHTKRQTTCDGEAASRSASHVYPDQYSPRPLYQRLFDHRRPSCVLCSILTLVGTSAANVSVPALPKYM</sequence>
<gene>
    <name evidence="1" type="ORF">OE88DRAFT_1666285</name>
</gene>
<evidence type="ECO:0000313" key="2">
    <source>
        <dbReference type="Proteomes" id="UP000305948"/>
    </source>
</evidence>
<dbReference type="EMBL" id="ML213524">
    <property type="protein sequence ID" value="TFK47470.1"/>
    <property type="molecule type" value="Genomic_DNA"/>
</dbReference>
<dbReference type="Proteomes" id="UP000305948">
    <property type="component" value="Unassembled WGS sequence"/>
</dbReference>
<evidence type="ECO:0000313" key="1">
    <source>
        <dbReference type="EMBL" id="TFK47470.1"/>
    </source>
</evidence>
<reference evidence="1 2" key="1">
    <citation type="journal article" date="2019" name="Nat. Ecol. Evol.">
        <title>Megaphylogeny resolves global patterns of mushroom evolution.</title>
        <authorList>
            <person name="Varga T."/>
            <person name="Krizsan K."/>
            <person name="Foldi C."/>
            <person name="Dima B."/>
            <person name="Sanchez-Garcia M."/>
            <person name="Sanchez-Ramirez S."/>
            <person name="Szollosi G.J."/>
            <person name="Szarkandi J.G."/>
            <person name="Papp V."/>
            <person name="Albert L."/>
            <person name="Andreopoulos W."/>
            <person name="Angelini C."/>
            <person name="Antonin V."/>
            <person name="Barry K.W."/>
            <person name="Bougher N.L."/>
            <person name="Buchanan P."/>
            <person name="Buyck B."/>
            <person name="Bense V."/>
            <person name="Catcheside P."/>
            <person name="Chovatia M."/>
            <person name="Cooper J."/>
            <person name="Damon W."/>
            <person name="Desjardin D."/>
            <person name="Finy P."/>
            <person name="Geml J."/>
            <person name="Haridas S."/>
            <person name="Hughes K."/>
            <person name="Justo A."/>
            <person name="Karasinski D."/>
            <person name="Kautmanova I."/>
            <person name="Kiss B."/>
            <person name="Kocsube S."/>
            <person name="Kotiranta H."/>
            <person name="LaButti K.M."/>
            <person name="Lechner B.E."/>
            <person name="Liimatainen K."/>
            <person name="Lipzen A."/>
            <person name="Lukacs Z."/>
            <person name="Mihaltcheva S."/>
            <person name="Morgado L.N."/>
            <person name="Niskanen T."/>
            <person name="Noordeloos M.E."/>
            <person name="Ohm R.A."/>
            <person name="Ortiz-Santana B."/>
            <person name="Ovrebo C."/>
            <person name="Racz N."/>
            <person name="Riley R."/>
            <person name="Savchenko A."/>
            <person name="Shiryaev A."/>
            <person name="Soop K."/>
            <person name="Spirin V."/>
            <person name="Szebenyi C."/>
            <person name="Tomsovsky M."/>
            <person name="Tulloss R.E."/>
            <person name="Uehling J."/>
            <person name="Grigoriev I.V."/>
            <person name="Vagvolgyi C."/>
            <person name="Papp T."/>
            <person name="Martin F.M."/>
            <person name="Miettinen O."/>
            <person name="Hibbett D.S."/>
            <person name="Nagy L.G."/>
        </authorList>
    </citation>
    <scope>NUCLEOTIDE SEQUENCE [LARGE SCALE GENOMIC DNA]</scope>
    <source>
        <strain evidence="1 2">OMC1185</strain>
    </source>
</reference>
<proteinExistence type="predicted"/>
<accession>A0A5C3MR41</accession>
<dbReference type="AlphaFoldDB" id="A0A5C3MR41"/>